<evidence type="ECO:0000256" key="5">
    <source>
        <dbReference type="ARBA" id="ARBA00023136"/>
    </source>
</evidence>
<gene>
    <name evidence="10" type="primary">101901269</name>
</gene>
<keyword evidence="5 8" id="KW-0472">Membrane</keyword>
<evidence type="ECO:0000313" key="10">
    <source>
        <dbReference type="EnsemblMetazoa" id="MDOA000808-PA"/>
    </source>
</evidence>
<keyword evidence="4" id="KW-0297">G-protein coupled receptor</keyword>
<evidence type="ECO:0000256" key="6">
    <source>
        <dbReference type="ARBA" id="ARBA00023170"/>
    </source>
</evidence>
<name>A0A1I8M3A9_MUSDO</name>
<evidence type="ECO:0000259" key="9">
    <source>
        <dbReference type="PROSITE" id="PS50262"/>
    </source>
</evidence>
<evidence type="ECO:0000256" key="2">
    <source>
        <dbReference type="ARBA" id="ARBA00022692"/>
    </source>
</evidence>
<evidence type="ECO:0000256" key="3">
    <source>
        <dbReference type="ARBA" id="ARBA00022989"/>
    </source>
</evidence>
<dbReference type="OrthoDB" id="9990906at2759"/>
<dbReference type="Gene3D" id="1.20.1070.10">
    <property type="entry name" value="Rhodopsin 7-helix transmembrane proteins"/>
    <property type="match status" value="1"/>
</dbReference>
<keyword evidence="2 8" id="KW-0812">Transmembrane</keyword>
<protein>
    <recommendedName>
        <fullName evidence="9">G-protein coupled receptors family 1 profile domain-containing protein</fullName>
    </recommendedName>
</protein>
<accession>A0A1I8M3A9</accession>
<dbReference type="PANTHER" id="PTHR24243:SF230">
    <property type="entry name" value="G-PROTEIN COUPLED RECEPTORS FAMILY 1 PROFILE DOMAIN-CONTAINING PROTEIN"/>
    <property type="match status" value="1"/>
</dbReference>
<keyword evidence="6" id="KW-0675">Receptor</keyword>
<dbReference type="AlphaFoldDB" id="A0A1I8M3A9"/>
<evidence type="ECO:0000256" key="1">
    <source>
        <dbReference type="ARBA" id="ARBA00004141"/>
    </source>
</evidence>
<feature type="transmembrane region" description="Helical" evidence="8">
    <location>
        <begin position="41"/>
        <end position="60"/>
    </location>
</feature>
<evidence type="ECO:0000256" key="8">
    <source>
        <dbReference type="SAM" id="Phobius"/>
    </source>
</evidence>
<feature type="domain" description="G-protein coupled receptors family 1 profile" evidence="9">
    <location>
        <begin position="1"/>
        <end position="58"/>
    </location>
</feature>
<evidence type="ECO:0000256" key="7">
    <source>
        <dbReference type="ARBA" id="ARBA00023224"/>
    </source>
</evidence>
<keyword evidence="7" id="KW-0807">Transducer</keyword>
<dbReference type="PROSITE" id="PS50262">
    <property type="entry name" value="G_PROTEIN_RECEP_F1_2"/>
    <property type="match status" value="1"/>
</dbReference>
<organism evidence="10">
    <name type="scientific">Musca domestica</name>
    <name type="common">House fly</name>
    <dbReference type="NCBI Taxonomy" id="7370"/>
    <lineage>
        <taxon>Eukaryota</taxon>
        <taxon>Metazoa</taxon>
        <taxon>Ecdysozoa</taxon>
        <taxon>Arthropoda</taxon>
        <taxon>Hexapoda</taxon>
        <taxon>Insecta</taxon>
        <taxon>Pterygota</taxon>
        <taxon>Neoptera</taxon>
        <taxon>Endopterygota</taxon>
        <taxon>Diptera</taxon>
        <taxon>Brachycera</taxon>
        <taxon>Muscomorpha</taxon>
        <taxon>Muscoidea</taxon>
        <taxon>Muscidae</taxon>
        <taxon>Musca</taxon>
    </lineage>
</organism>
<comment type="subcellular location">
    <subcellularLocation>
        <location evidence="1">Membrane</location>
        <topology evidence="1">Multi-pass membrane protein</topology>
    </subcellularLocation>
</comment>
<reference evidence="10" key="1">
    <citation type="submission" date="2020-05" db="UniProtKB">
        <authorList>
            <consortium name="EnsemblMetazoa"/>
        </authorList>
    </citation>
    <scope>IDENTIFICATION</scope>
    <source>
        <strain evidence="10">Aabys</strain>
    </source>
</reference>
<sequence>MLLIVSTVFVCLNLPSCIMRIITYIETQSSTNEKTTVVLQYIFQLLFITNFGINFVLYCVSGQNFRKAVLSMFRRVSTAQRDGTTQITVSEYYRNSGASTRRRMMAHRNTFNEVHELEPLGMAD</sequence>
<dbReference type="VEuPathDB" id="VectorBase:MDOA000808"/>
<dbReference type="InterPro" id="IPR017452">
    <property type="entry name" value="GPCR_Rhodpsn_7TM"/>
</dbReference>
<proteinExistence type="predicted"/>
<dbReference type="GO" id="GO:0005886">
    <property type="term" value="C:plasma membrane"/>
    <property type="evidence" value="ECO:0007669"/>
    <property type="project" value="TreeGrafter"/>
</dbReference>
<dbReference type="GO" id="GO:0004930">
    <property type="term" value="F:G protein-coupled receptor activity"/>
    <property type="evidence" value="ECO:0007669"/>
    <property type="project" value="UniProtKB-KW"/>
</dbReference>
<dbReference type="SUPFAM" id="SSF81321">
    <property type="entry name" value="Family A G protein-coupled receptor-like"/>
    <property type="match status" value="1"/>
</dbReference>
<keyword evidence="3 8" id="KW-1133">Transmembrane helix</keyword>
<dbReference type="EnsemblMetazoa" id="MDOA000808-RA">
    <property type="protein sequence ID" value="MDOA000808-PA"/>
    <property type="gene ID" value="MDOA000808"/>
</dbReference>
<dbReference type="VEuPathDB" id="VectorBase:MDOMA2_012453"/>
<dbReference type="eggNOG" id="KOG3656">
    <property type="taxonomic scope" value="Eukaryota"/>
</dbReference>
<dbReference type="PANTHER" id="PTHR24243">
    <property type="entry name" value="G-PROTEIN COUPLED RECEPTOR"/>
    <property type="match status" value="1"/>
</dbReference>
<evidence type="ECO:0000256" key="4">
    <source>
        <dbReference type="ARBA" id="ARBA00023040"/>
    </source>
</evidence>